<reference evidence="2 3" key="1">
    <citation type="journal article" date="2015" name="Genome Biol.">
        <title>Comparative genomics of Steinernema reveals deeply conserved gene regulatory networks.</title>
        <authorList>
            <person name="Dillman A.R."/>
            <person name="Macchietto M."/>
            <person name="Porter C.F."/>
            <person name="Rogers A."/>
            <person name="Williams B."/>
            <person name="Antoshechkin I."/>
            <person name="Lee M.M."/>
            <person name="Goodwin Z."/>
            <person name="Lu X."/>
            <person name="Lewis E.E."/>
            <person name="Goodrich-Blair H."/>
            <person name="Stock S.P."/>
            <person name="Adams B.J."/>
            <person name="Sternberg P.W."/>
            <person name="Mortazavi A."/>
        </authorList>
    </citation>
    <scope>NUCLEOTIDE SEQUENCE [LARGE SCALE GENOMIC DNA]</scope>
    <source>
        <strain evidence="2 3">ALL</strain>
    </source>
</reference>
<organism evidence="2 3">
    <name type="scientific">Steinernema carpocapsae</name>
    <name type="common">Entomopathogenic nematode</name>
    <dbReference type="NCBI Taxonomy" id="34508"/>
    <lineage>
        <taxon>Eukaryota</taxon>
        <taxon>Metazoa</taxon>
        <taxon>Ecdysozoa</taxon>
        <taxon>Nematoda</taxon>
        <taxon>Chromadorea</taxon>
        <taxon>Rhabditida</taxon>
        <taxon>Tylenchina</taxon>
        <taxon>Panagrolaimomorpha</taxon>
        <taxon>Strongyloidoidea</taxon>
        <taxon>Steinernematidae</taxon>
        <taxon>Steinernema</taxon>
    </lineage>
</organism>
<evidence type="ECO:0008006" key="4">
    <source>
        <dbReference type="Google" id="ProtNLM"/>
    </source>
</evidence>
<protein>
    <recommendedName>
        <fullName evidence="4">Integrase catalytic domain-containing protein</fullName>
    </recommendedName>
</protein>
<dbReference type="InterPro" id="IPR012337">
    <property type="entry name" value="RNaseH-like_sf"/>
</dbReference>
<proteinExistence type="predicted"/>
<dbReference type="EMBL" id="AZBU02000009">
    <property type="protein sequence ID" value="TKR65131.1"/>
    <property type="molecule type" value="Genomic_DNA"/>
</dbReference>
<dbReference type="InterPro" id="IPR036397">
    <property type="entry name" value="RNaseH_sf"/>
</dbReference>
<gene>
    <name evidence="2" type="ORF">L596_025581</name>
</gene>
<feature type="region of interest" description="Disordered" evidence="1">
    <location>
        <begin position="1"/>
        <end position="59"/>
    </location>
</feature>
<name>A0A4U5M864_STECR</name>
<dbReference type="SUPFAM" id="SSF53098">
    <property type="entry name" value="Ribonuclease H-like"/>
    <property type="match status" value="1"/>
</dbReference>
<reference evidence="2 3" key="2">
    <citation type="journal article" date="2019" name="G3 (Bethesda)">
        <title>Hybrid Assembly of the Genome of the Entomopathogenic Nematode Steinernema carpocapsae Identifies the X-Chromosome.</title>
        <authorList>
            <person name="Serra L."/>
            <person name="Macchietto M."/>
            <person name="Macias-Munoz A."/>
            <person name="McGill C.J."/>
            <person name="Rodriguez I.M."/>
            <person name="Rodriguez B."/>
            <person name="Murad R."/>
            <person name="Mortazavi A."/>
        </authorList>
    </citation>
    <scope>NUCLEOTIDE SEQUENCE [LARGE SCALE GENOMIC DNA]</scope>
    <source>
        <strain evidence="2 3">ALL</strain>
    </source>
</reference>
<sequence>MSEENVIDIITQENTDEEADSCSQNVQPSTSYESSPIKNTTQTRGRGRGRKKSRMLSQPRRISVDKITDDIYAAFVGALEDVSDQVQEIVQAMKDSADYSAEHNVEDDLLGIIPAVILHVPTKRYVLMSEQKTHAIEAAVERFKDEKHVVGSCLRAIQKGYIGFPPVIQLRNQILEIVDKTMKKSIEVPETSSTEESLPLVQSPLPQAHQPGADDLVPEEQQIVVEEPEQLLLQMHDGDIVRVEEVHNDGSVTAYVGGDLRRLYEDDVEEAHAQGMLTVVSRQPTPYRQPGISTGSAIPDSIYDQLAQVLAGRVSLEEISDRNNHNAVKTFVNDGAYYAEFWEESDEILPSGWKIRQRVTQKIVPKRSQCEMICKKWFDGLSATHSASDILRQIDEKYVGVISQAKIKEASRMNLLKGPRVQFPMAALTFGSKPMQYVQVDIVDMEAYTYSDRTYRQALLITDLFSQFIFGRALAENTDSSMIARYLVDIFCGFGPPEGFRSSCVVGTVATLMNEISRMFKVSIKNFGLGLVDHLILIKGMQKERWVEAMPFAIIDYNQKPHRTFDSQISPFEIMFGRRPWKDAQLPPWVRIGGTVSQMDAEEAGGSPAGQRIVVDDEPSTSDFGSPVYLKQTISLHRKIEQISASSTVVQNYGNGLRDPGTGVLFEVGDKVYMRNPMYKDQSRPPVVRNRVCPRYFRAVVAEIDYNHPDYLYRCNYWSEQTDLLDNDQWPDETACSSWVSPFDVTSSSIELNRKRSLFRHKEEQWKCRCGSVCCGLTFNEKCSYKMSLRCCTRINTACPFHRKVQDSVPPKQGTSATKKRRVFGFGPIEKSPAKKPATLYRDMRTILPEDSMWPS</sequence>
<comment type="caution">
    <text evidence="2">The sequence shown here is derived from an EMBL/GenBank/DDBJ whole genome shotgun (WGS) entry which is preliminary data.</text>
</comment>
<accession>A0A4U5M864</accession>
<evidence type="ECO:0000313" key="3">
    <source>
        <dbReference type="Proteomes" id="UP000298663"/>
    </source>
</evidence>
<evidence type="ECO:0000256" key="1">
    <source>
        <dbReference type="SAM" id="MobiDB-lite"/>
    </source>
</evidence>
<feature type="compositionally biased region" description="Basic residues" evidence="1">
    <location>
        <begin position="45"/>
        <end position="54"/>
    </location>
</feature>
<feature type="compositionally biased region" description="Polar residues" evidence="1">
    <location>
        <begin position="21"/>
        <end position="43"/>
    </location>
</feature>
<dbReference type="Proteomes" id="UP000298663">
    <property type="component" value="Unassembled WGS sequence"/>
</dbReference>
<dbReference type="AlphaFoldDB" id="A0A4U5M864"/>
<dbReference type="OrthoDB" id="5794558at2759"/>
<dbReference type="GO" id="GO:0003676">
    <property type="term" value="F:nucleic acid binding"/>
    <property type="evidence" value="ECO:0007669"/>
    <property type="project" value="InterPro"/>
</dbReference>
<keyword evidence="3" id="KW-1185">Reference proteome</keyword>
<evidence type="ECO:0000313" key="2">
    <source>
        <dbReference type="EMBL" id="TKR65131.1"/>
    </source>
</evidence>
<dbReference type="Gene3D" id="3.30.420.10">
    <property type="entry name" value="Ribonuclease H-like superfamily/Ribonuclease H"/>
    <property type="match status" value="1"/>
</dbReference>